<organism evidence="1 2">
    <name type="scientific">Colletotrichum godetiae</name>
    <dbReference type="NCBI Taxonomy" id="1209918"/>
    <lineage>
        <taxon>Eukaryota</taxon>
        <taxon>Fungi</taxon>
        <taxon>Dikarya</taxon>
        <taxon>Ascomycota</taxon>
        <taxon>Pezizomycotina</taxon>
        <taxon>Sordariomycetes</taxon>
        <taxon>Hypocreomycetidae</taxon>
        <taxon>Glomerellales</taxon>
        <taxon>Glomerellaceae</taxon>
        <taxon>Colletotrichum</taxon>
        <taxon>Colletotrichum acutatum species complex</taxon>
    </lineage>
</organism>
<dbReference type="AlphaFoldDB" id="A0AAJ0B1F0"/>
<dbReference type="RefSeq" id="XP_060437072.1">
    <property type="nucleotide sequence ID" value="XM_060565772.1"/>
</dbReference>
<protein>
    <submittedName>
        <fullName evidence="1">Uncharacterized protein</fullName>
    </submittedName>
</protein>
<sequence>MMTRPLILISSSSHLSPTESVSRYLNIPRNHLNLCQRLQNVENLGSCNCRHPTIQSSQNIDFTYTRARREAQQIKSHQGDGPRLPKSNWHHHHFHPITTNLRLPRFRLMVASTPPARPLATNDWQQEVGFHPMSKYGTTTYMYGAPFKNAGSPSSSQINSTWVVSDATIIASHSLWMGVDHRTGFRDTLLLQPFEMPCCEDWQCRRGTRCIRRTALFQSRYCQRGKTLDLTARRLQGNLPRDCRFYR</sequence>
<dbReference type="GeneID" id="85450298"/>
<evidence type="ECO:0000313" key="2">
    <source>
        <dbReference type="Proteomes" id="UP001224890"/>
    </source>
</evidence>
<dbReference type="Proteomes" id="UP001224890">
    <property type="component" value="Unassembled WGS sequence"/>
</dbReference>
<name>A0AAJ0B1F0_9PEZI</name>
<keyword evidence="2" id="KW-1185">Reference proteome</keyword>
<reference evidence="1" key="1">
    <citation type="submission" date="2021-06" db="EMBL/GenBank/DDBJ databases">
        <title>Comparative genomics, transcriptomics and evolutionary studies reveal genomic signatures of adaptation to plant cell wall in hemibiotrophic fungi.</title>
        <authorList>
            <consortium name="DOE Joint Genome Institute"/>
            <person name="Baroncelli R."/>
            <person name="Diaz J.F."/>
            <person name="Benocci T."/>
            <person name="Peng M."/>
            <person name="Battaglia E."/>
            <person name="Haridas S."/>
            <person name="Andreopoulos W."/>
            <person name="Labutti K."/>
            <person name="Pangilinan J."/>
            <person name="Floch G.L."/>
            <person name="Makela M.R."/>
            <person name="Henrissat B."/>
            <person name="Grigoriev I.V."/>
            <person name="Crouch J.A."/>
            <person name="De Vries R.P."/>
            <person name="Sukno S.A."/>
            <person name="Thon M.R."/>
        </authorList>
    </citation>
    <scope>NUCLEOTIDE SEQUENCE</scope>
    <source>
        <strain evidence="1">CBS 193.32</strain>
    </source>
</reference>
<proteinExistence type="predicted"/>
<dbReference type="EMBL" id="JAHMHR010000001">
    <property type="protein sequence ID" value="KAK1701317.1"/>
    <property type="molecule type" value="Genomic_DNA"/>
</dbReference>
<accession>A0AAJ0B1F0</accession>
<evidence type="ECO:0000313" key="1">
    <source>
        <dbReference type="EMBL" id="KAK1701317.1"/>
    </source>
</evidence>
<gene>
    <name evidence="1" type="ORF">BDP55DRAFT_17463</name>
</gene>
<comment type="caution">
    <text evidence="1">The sequence shown here is derived from an EMBL/GenBank/DDBJ whole genome shotgun (WGS) entry which is preliminary data.</text>
</comment>